<dbReference type="RefSeq" id="WP_139088089.1">
    <property type="nucleotide sequence ID" value="NZ_VDFR01000018.1"/>
</dbReference>
<reference evidence="2 3" key="1">
    <citation type="submission" date="2019-05" db="EMBL/GenBank/DDBJ databases">
        <title>Mumia sp. nov., isolated from the intestinal contents of plateau pika (Ochotona curzoniae) in the Qinghai-Tibet plateau of China.</title>
        <authorList>
            <person name="Tian Z."/>
        </authorList>
    </citation>
    <scope>NUCLEOTIDE SEQUENCE [LARGE SCALE GENOMIC DNA]</scope>
    <source>
        <strain evidence="3">527</strain>
        <strain evidence="2">Z527</strain>
    </source>
</reference>
<sequence>MDSHRVRAVRTIDASAARIFAVLADPYEHPALSGEADVVAVEAAEVPLRLGAEFRMRMRRGLPYETRNVVVAYVQNQTIAWKTTLLGGLVGGRVWRYDLEVVPAGTIVTETWDASEDRQRWLLSGHRREETQRQMTRSLDRLAERVARPS</sequence>
<dbReference type="Pfam" id="PF10604">
    <property type="entry name" value="Polyketide_cyc2"/>
    <property type="match status" value="1"/>
</dbReference>
<keyword evidence="2" id="KW-0808">Transferase</keyword>
<dbReference type="EMBL" id="VDFR01000018">
    <property type="protein sequence ID" value="TNC50250.1"/>
    <property type="molecule type" value="Genomic_DNA"/>
</dbReference>
<accession>A0A5C4MZC7</accession>
<evidence type="ECO:0000313" key="1">
    <source>
        <dbReference type="EMBL" id="TNC37611.1"/>
    </source>
</evidence>
<gene>
    <name evidence="2" type="ORF">FHE65_04015</name>
    <name evidence="1" type="ORF">FHE65_24895</name>
</gene>
<dbReference type="AlphaFoldDB" id="A0A5C4MZC7"/>
<dbReference type="Gene3D" id="3.30.530.20">
    <property type="match status" value="1"/>
</dbReference>
<dbReference type="GO" id="GO:0016740">
    <property type="term" value="F:transferase activity"/>
    <property type="evidence" value="ECO:0007669"/>
    <property type="project" value="UniProtKB-KW"/>
</dbReference>
<dbReference type="OrthoDB" id="6624781at2"/>
<dbReference type="InterPro" id="IPR019587">
    <property type="entry name" value="Polyketide_cyclase/dehydratase"/>
</dbReference>
<protein>
    <submittedName>
        <fullName evidence="2">Dimethyladenosine transferase</fullName>
    </submittedName>
</protein>
<evidence type="ECO:0000313" key="3">
    <source>
        <dbReference type="Proteomes" id="UP000306740"/>
    </source>
</evidence>
<dbReference type="InterPro" id="IPR023393">
    <property type="entry name" value="START-like_dom_sf"/>
</dbReference>
<proteinExistence type="predicted"/>
<comment type="caution">
    <text evidence="2">The sequence shown here is derived from an EMBL/GenBank/DDBJ whole genome shotgun (WGS) entry which is preliminary data.</text>
</comment>
<evidence type="ECO:0000313" key="2">
    <source>
        <dbReference type="EMBL" id="TNC50250.1"/>
    </source>
</evidence>
<organism evidence="2 3">
    <name type="scientific">Mumia zhuanghuii</name>
    <dbReference type="NCBI Taxonomy" id="2585211"/>
    <lineage>
        <taxon>Bacteria</taxon>
        <taxon>Bacillati</taxon>
        <taxon>Actinomycetota</taxon>
        <taxon>Actinomycetes</taxon>
        <taxon>Propionibacteriales</taxon>
        <taxon>Nocardioidaceae</taxon>
        <taxon>Mumia</taxon>
    </lineage>
</organism>
<dbReference type="Proteomes" id="UP000306740">
    <property type="component" value="Unassembled WGS sequence"/>
</dbReference>
<name>A0A5C4MZC7_9ACTN</name>
<dbReference type="SUPFAM" id="SSF55961">
    <property type="entry name" value="Bet v1-like"/>
    <property type="match status" value="1"/>
</dbReference>
<dbReference type="EMBL" id="VDFR01000126">
    <property type="protein sequence ID" value="TNC37611.1"/>
    <property type="molecule type" value="Genomic_DNA"/>
</dbReference>